<dbReference type="InterPro" id="IPR020843">
    <property type="entry name" value="ER"/>
</dbReference>
<evidence type="ECO:0000256" key="2">
    <source>
        <dbReference type="ARBA" id="ARBA00023002"/>
    </source>
</evidence>
<dbReference type="Gene3D" id="3.90.180.10">
    <property type="entry name" value="Medium-chain alcohol dehydrogenases, catalytic domain"/>
    <property type="match status" value="1"/>
</dbReference>
<keyword evidence="5" id="KW-1185">Reference proteome</keyword>
<dbReference type="PANTHER" id="PTHR48106:SF18">
    <property type="entry name" value="QUINONE OXIDOREDUCTASE PIG3"/>
    <property type="match status" value="1"/>
</dbReference>
<proteinExistence type="predicted"/>
<feature type="domain" description="Enoyl reductase (ER)" evidence="3">
    <location>
        <begin position="10"/>
        <end position="323"/>
    </location>
</feature>
<sequence length="340" mass="35208">MKAIVISTHGGPEVLTVTELPDPVAAPGEILIRVRAFGLNHAEAYMRSGAWGQVAAVPGIECAGLVELDPSGELRPGTRVVAILGGMGRTRNGSYAELVTVPATNVVAVDSRLPWADLAAVPEVYATAYSALHGNLALRAGETLLVRGATSALGQAAVNLGVQHGASVLATTRNPAHAPLLEGLGATDVLVDDGRLAAEVERRGVAVDALLDLVGNTVLRDSLAAVGPRGRVCQAGFLGGFAPVADFDPIADLPSGVQLSFFGSAFVLGSRAFPLSAVPLDAICAQVEAGDLKARPTRIFRFDEIVEAHRVMEAGRALGKMVVTLDRPVPARDADDVRDS</sequence>
<reference evidence="4" key="1">
    <citation type="submission" date="2022-10" db="EMBL/GenBank/DDBJ databases">
        <title>The complete genomes of actinobacterial strains from the NBC collection.</title>
        <authorList>
            <person name="Joergensen T.S."/>
            <person name="Alvarez Arevalo M."/>
            <person name="Sterndorff E.B."/>
            <person name="Faurdal D."/>
            <person name="Vuksanovic O."/>
            <person name="Mourched A.-S."/>
            <person name="Charusanti P."/>
            <person name="Shaw S."/>
            <person name="Blin K."/>
            <person name="Weber T."/>
        </authorList>
    </citation>
    <scope>NUCLEOTIDE SEQUENCE</scope>
    <source>
        <strain evidence="4">NBC_00222</strain>
    </source>
</reference>
<evidence type="ECO:0000313" key="4">
    <source>
        <dbReference type="EMBL" id="WUQ81853.1"/>
    </source>
</evidence>
<organism evidence="4 5">
    <name type="scientific">Kitasatospora purpeofusca</name>
    <dbReference type="NCBI Taxonomy" id="67352"/>
    <lineage>
        <taxon>Bacteria</taxon>
        <taxon>Bacillati</taxon>
        <taxon>Actinomycetota</taxon>
        <taxon>Actinomycetes</taxon>
        <taxon>Kitasatosporales</taxon>
        <taxon>Streptomycetaceae</taxon>
        <taxon>Kitasatospora</taxon>
    </lineage>
</organism>
<evidence type="ECO:0000259" key="3">
    <source>
        <dbReference type="SMART" id="SM00829"/>
    </source>
</evidence>
<dbReference type="RefSeq" id="WP_328952926.1">
    <property type="nucleotide sequence ID" value="NZ_CP108110.1"/>
</dbReference>
<keyword evidence="1" id="KW-0521">NADP</keyword>
<dbReference type="SMART" id="SM00829">
    <property type="entry name" value="PKS_ER"/>
    <property type="match status" value="1"/>
</dbReference>
<dbReference type="InterPro" id="IPR011032">
    <property type="entry name" value="GroES-like_sf"/>
</dbReference>
<dbReference type="InterPro" id="IPR036291">
    <property type="entry name" value="NAD(P)-bd_dom_sf"/>
</dbReference>
<dbReference type="InterPro" id="IPR013154">
    <property type="entry name" value="ADH-like_N"/>
</dbReference>
<evidence type="ECO:0000256" key="1">
    <source>
        <dbReference type="ARBA" id="ARBA00022857"/>
    </source>
</evidence>
<dbReference type="EMBL" id="CP108110">
    <property type="protein sequence ID" value="WUQ81853.1"/>
    <property type="molecule type" value="Genomic_DNA"/>
</dbReference>
<name>A0ABZ1TS96_9ACTN</name>
<evidence type="ECO:0000313" key="5">
    <source>
        <dbReference type="Proteomes" id="UP001432222"/>
    </source>
</evidence>
<dbReference type="Gene3D" id="3.40.50.720">
    <property type="entry name" value="NAD(P)-binding Rossmann-like Domain"/>
    <property type="match status" value="1"/>
</dbReference>
<dbReference type="SUPFAM" id="SSF50129">
    <property type="entry name" value="GroES-like"/>
    <property type="match status" value="1"/>
</dbReference>
<accession>A0ABZ1TS96</accession>
<dbReference type="Proteomes" id="UP001432222">
    <property type="component" value="Chromosome"/>
</dbReference>
<dbReference type="PANTHER" id="PTHR48106">
    <property type="entry name" value="QUINONE OXIDOREDUCTASE PIG3-RELATED"/>
    <property type="match status" value="1"/>
</dbReference>
<protein>
    <submittedName>
        <fullName evidence="4">Zinc-binding dehydrogenase</fullName>
    </submittedName>
</protein>
<keyword evidence="2" id="KW-0560">Oxidoreductase</keyword>
<dbReference type="SUPFAM" id="SSF51735">
    <property type="entry name" value="NAD(P)-binding Rossmann-fold domains"/>
    <property type="match status" value="1"/>
</dbReference>
<dbReference type="Pfam" id="PF08240">
    <property type="entry name" value="ADH_N"/>
    <property type="match status" value="1"/>
</dbReference>
<dbReference type="Pfam" id="PF13602">
    <property type="entry name" value="ADH_zinc_N_2"/>
    <property type="match status" value="1"/>
</dbReference>
<gene>
    <name evidence="4" type="ORF">OHA16_01985</name>
</gene>